<organism evidence="1 2">
    <name type="scientific">Sphingomonas ginsenosidimutans</name>
    <dbReference type="NCBI Taxonomy" id="862134"/>
    <lineage>
        <taxon>Bacteria</taxon>
        <taxon>Pseudomonadati</taxon>
        <taxon>Pseudomonadota</taxon>
        <taxon>Alphaproteobacteria</taxon>
        <taxon>Sphingomonadales</taxon>
        <taxon>Sphingomonadaceae</taxon>
        <taxon>Sphingomonas</taxon>
    </lineage>
</organism>
<dbReference type="RefSeq" id="WP_096611656.1">
    <property type="nucleotide sequence ID" value="NZ_NWVD01000002.1"/>
</dbReference>
<dbReference type="EMBL" id="NWVD01000002">
    <property type="protein sequence ID" value="PCG09884.1"/>
    <property type="molecule type" value="Genomic_DNA"/>
</dbReference>
<proteinExistence type="predicted"/>
<sequence>MADGIPFPEANLVLRAPTPEDAAAGTVCDLHVHRYRDLDGNPQVLSKWQLSAEELAEVVRTGGTIWFNCWGGTHPPIWISGADPFVRAPAQAQEA</sequence>
<gene>
    <name evidence="1" type="ORF">COA17_07405</name>
</gene>
<reference evidence="1 2" key="1">
    <citation type="submission" date="2017-09" db="EMBL/GenBank/DDBJ databases">
        <title>Sphingomonas ginsenosidimutans KACC 14949, whole genome shotgun sequence.</title>
        <authorList>
            <person name="Feng G."/>
            <person name="Zhu H."/>
        </authorList>
    </citation>
    <scope>NUCLEOTIDE SEQUENCE [LARGE SCALE GENOMIC DNA]</scope>
    <source>
        <strain evidence="1 2">KACC 14949</strain>
    </source>
</reference>
<evidence type="ECO:0000313" key="2">
    <source>
        <dbReference type="Proteomes" id="UP000218784"/>
    </source>
</evidence>
<dbReference type="Proteomes" id="UP000218784">
    <property type="component" value="Unassembled WGS sequence"/>
</dbReference>
<protein>
    <submittedName>
        <fullName evidence="1">Uncharacterized protein</fullName>
    </submittedName>
</protein>
<keyword evidence="2" id="KW-1185">Reference proteome</keyword>
<evidence type="ECO:0000313" key="1">
    <source>
        <dbReference type="EMBL" id="PCG09884.1"/>
    </source>
</evidence>
<dbReference type="AlphaFoldDB" id="A0A2A4HZU1"/>
<accession>A0A2A4HZU1</accession>
<name>A0A2A4HZU1_9SPHN</name>
<comment type="caution">
    <text evidence="1">The sequence shown here is derived from an EMBL/GenBank/DDBJ whole genome shotgun (WGS) entry which is preliminary data.</text>
</comment>